<dbReference type="EMBL" id="GGFL01010128">
    <property type="protein sequence ID" value="MBW74306.1"/>
    <property type="molecule type" value="Transcribed_RNA"/>
</dbReference>
<evidence type="ECO:0000256" key="1">
    <source>
        <dbReference type="SAM" id="SignalP"/>
    </source>
</evidence>
<reference evidence="2" key="1">
    <citation type="submission" date="2018-01" db="EMBL/GenBank/DDBJ databases">
        <title>An insight into the sialome of Amazonian anophelines.</title>
        <authorList>
            <person name="Ribeiro J.M."/>
            <person name="Scarpassa V."/>
            <person name="Calvo E."/>
        </authorList>
    </citation>
    <scope>NUCLEOTIDE SEQUENCE</scope>
</reference>
<feature type="signal peptide" evidence="1">
    <location>
        <begin position="1"/>
        <end position="18"/>
    </location>
</feature>
<dbReference type="AlphaFoldDB" id="A0A2M4D9R0"/>
<sequence>MLHLLLVQLMLFILICLSVLVRQILVQTIKVFPIDTDPIGIALVESARDDVLDRVRFPDLPQLDRFEGYRTLGLILIHLKRKLTGNWFMVAYIVARMAFVGRLLHRQTHVAIVVFIDRVQYSIRPGGSSFHVVFIATVLELECWRKLWQALLQLLECAPFAPH</sequence>
<evidence type="ECO:0008006" key="3">
    <source>
        <dbReference type="Google" id="ProtNLM"/>
    </source>
</evidence>
<keyword evidence="1" id="KW-0732">Signal</keyword>
<protein>
    <recommendedName>
        <fullName evidence="3">Secreted protein</fullName>
    </recommendedName>
</protein>
<accession>A0A2M4D9R0</accession>
<proteinExistence type="predicted"/>
<name>A0A2M4D9R0_ANODA</name>
<evidence type="ECO:0000313" key="2">
    <source>
        <dbReference type="EMBL" id="MBW74306.1"/>
    </source>
</evidence>
<organism evidence="2">
    <name type="scientific">Anopheles darlingi</name>
    <name type="common">Mosquito</name>
    <dbReference type="NCBI Taxonomy" id="43151"/>
    <lineage>
        <taxon>Eukaryota</taxon>
        <taxon>Metazoa</taxon>
        <taxon>Ecdysozoa</taxon>
        <taxon>Arthropoda</taxon>
        <taxon>Hexapoda</taxon>
        <taxon>Insecta</taxon>
        <taxon>Pterygota</taxon>
        <taxon>Neoptera</taxon>
        <taxon>Endopterygota</taxon>
        <taxon>Diptera</taxon>
        <taxon>Nematocera</taxon>
        <taxon>Culicoidea</taxon>
        <taxon>Culicidae</taxon>
        <taxon>Anophelinae</taxon>
        <taxon>Anopheles</taxon>
    </lineage>
</organism>
<feature type="chain" id="PRO_5014908571" description="Secreted protein" evidence="1">
    <location>
        <begin position="19"/>
        <end position="163"/>
    </location>
</feature>